<keyword evidence="3" id="KW-1185">Reference proteome</keyword>
<evidence type="ECO:0000313" key="2">
    <source>
        <dbReference type="EMBL" id="WMV47491.1"/>
    </source>
</evidence>
<feature type="region of interest" description="Disordered" evidence="1">
    <location>
        <begin position="1"/>
        <end position="23"/>
    </location>
</feature>
<proteinExistence type="predicted"/>
<dbReference type="Proteomes" id="UP001234989">
    <property type="component" value="Chromosome 9"/>
</dbReference>
<evidence type="ECO:0000256" key="1">
    <source>
        <dbReference type="SAM" id="MobiDB-lite"/>
    </source>
</evidence>
<organism evidence="2 3">
    <name type="scientific">Solanum verrucosum</name>
    <dbReference type="NCBI Taxonomy" id="315347"/>
    <lineage>
        <taxon>Eukaryota</taxon>
        <taxon>Viridiplantae</taxon>
        <taxon>Streptophyta</taxon>
        <taxon>Embryophyta</taxon>
        <taxon>Tracheophyta</taxon>
        <taxon>Spermatophyta</taxon>
        <taxon>Magnoliopsida</taxon>
        <taxon>eudicotyledons</taxon>
        <taxon>Gunneridae</taxon>
        <taxon>Pentapetalae</taxon>
        <taxon>asterids</taxon>
        <taxon>lamiids</taxon>
        <taxon>Solanales</taxon>
        <taxon>Solanaceae</taxon>
        <taxon>Solanoideae</taxon>
        <taxon>Solaneae</taxon>
        <taxon>Solanum</taxon>
    </lineage>
</organism>
<feature type="compositionally biased region" description="Basic and acidic residues" evidence="1">
    <location>
        <begin position="1"/>
        <end position="10"/>
    </location>
</feature>
<accession>A0AAF0ZQ78</accession>
<feature type="compositionally biased region" description="Polar residues" evidence="1">
    <location>
        <begin position="11"/>
        <end position="23"/>
    </location>
</feature>
<dbReference type="EMBL" id="CP133620">
    <property type="protein sequence ID" value="WMV47491.1"/>
    <property type="molecule type" value="Genomic_DNA"/>
</dbReference>
<protein>
    <submittedName>
        <fullName evidence="2">Uncharacterized protein</fullName>
    </submittedName>
</protein>
<sequence>MVCRERERETTNALRISLSQSKK</sequence>
<dbReference type="AlphaFoldDB" id="A0AAF0ZQ78"/>
<name>A0AAF0ZQ78_SOLVR</name>
<evidence type="ECO:0000313" key="3">
    <source>
        <dbReference type="Proteomes" id="UP001234989"/>
    </source>
</evidence>
<reference evidence="2" key="1">
    <citation type="submission" date="2023-08" db="EMBL/GenBank/DDBJ databases">
        <title>A de novo genome assembly of Solanum verrucosum Schlechtendal, a Mexican diploid species geographically isolated from the other diploid A-genome species in potato relatives.</title>
        <authorList>
            <person name="Hosaka K."/>
        </authorList>
    </citation>
    <scope>NUCLEOTIDE SEQUENCE</scope>
    <source>
        <tissue evidence="2">Young leaves</tissue>
    </source>
</reference>
<gene>
    <name evidence="2" type="ORF">MTR67_040876</name>
</gene>